<reference evidence="2" key="1">
    <citation type="submission" date="2015-01" db="EMBL/GenBank/DDBJ databases">
        <authorList>
            <person name="Aksoy S."/>
            <person name="Warren W."/>
            <person name="Wilson R.K."/>
        </authorList>
    </citation>
    <scope>NUCLEOTIDE SEQUENCE [LARGE SCALE GENOMIC DNA]</scope>
    <source>
        <strain evidence="2">IAEA</strain>
    </source>
</reference>
<dbReference type="EMBL" id="JXJN01008836">
    <property type="status" value="NOT_ANNOTATED_CDS"/>
    <property type="molecule type" value="Genomic_DNA"/>
</dbReference>
<dbReference type="AlphaFoldDB" id="A0A1B0B5R3"/>
<organism evidence="1 2">
    <name type="scientific">Glossina palpalis gambiensis</name>
    <dbReference type="NCBI Taxonomy" id="67801"/>
    <lineage>
        <taxon>Eukaryota</taxon>
        <taxon>Metazoa</taxon>
        <taxon>Ecdysozoa</taxon>
        <taxon>Arthropoda</taxon>
        <taxon>Hexapoda</taxon>
        <taxon>Insecta</taxon>
        <taxon>Pterygota</taxon>
        <taxon>Neoptera</taxon>
        <taxon>Endopterygota</taxon>
        <taxon>Diptera</taxon>
        <taxon>Brachycera</taxon>
        <taxon>Muscomorpha</taxon>
        <taxon>Hippoboscoidea</taxon>
        <taxon>Glossinidae</taxon>
        <taxon>Glossina</taxon>
    </lineage>
</organism>
<accession>A0A1B0B5R3</accession>
<dbReference type="Proteomes" id="UP000092460">
    <property type="component" value="Unassembled WGS sequence"/>
</dbReference>
<sequence>MQTTFEQETATNFLSFEMEFSKEKLLDGAGEHSSTGGNHTSDFKVPTFEKIYERIKACKCELLSIQNVLDGAIKANRERMRYKKEELGERYNTMTLQQPEVGLKHWCLCGKRTIENHLNYCSQECKEQYQYGNQLSIVLKVGSLPFHRDSHIEIQSNFHGTKNGCCDMRQMPEKEKCTKQIRFLYCK</sequence>
<dbReference type="EnsemblMetazoa" id="GPPI019774-RA">
    <property type="protein sequence ID" value="GPPI019774-PA"/>
    <property type="gene ID" value="GPPI019774"/>
</dbReference>
<protein>
    <submittedName>
        <fullName evidence="1">Uncharacterized protein</fullName>
    </submittedName>
</protein>
<dbReference type="VEuPathDB" id="VectorBase:GPPI019774"/>
<evidence type="ECO:0000313" key="1">
    <source>
        <dbReference type="EnsemblMetazoa" id="GPPI019774-PA"/>
    </source>
</evidence>
<keyword evidence="2" id="KW-1185">Reference proteome</keyword>
<reference evidence="1" key="2">
    <citation type="submission" date="2020-05" db="UniProtKB">
        <authorList>
            <consortium name="EnsemblMetazoa"/>
        </authorList>
    </citation>
    <scope>IDENTIFICATION</scope>
    <source>
        <strain evidence="1">IAEA</strain>
    </source>
</reference>
<evidence type="ECO:0000313" key="2">
    <source>
        <dbReference type="Proteomes" id="UP000092460"/>
    </source>
</evidence>
<proteinExistence type="predicted"/>
<name>A0A1B0B5R3_9MUSC</name>